<evidence type="ECO:0000313" key="2">
    <source>
        <dbReference type="EMBL" id="GEQ54103.1"/>
    </source>
</evidence>
<dbReference type="RefSeq" id="WP_202583722.1">
    <property type="nucleotide sequence ID" value="NZ_BKBO01000010.1"/>
</dbReference>
<dbReference type="AlphaFoldDB" id="A0AAN4UB84"/>
<dbReference type="Proteomes" id="UP000886597">
    <property type="component" value="Unassembled WGS sequence"/>
</dbReference>
<reference evidence="2" key="2">
    <citation type="journal article" date="2020" name="Int. Dairy J.">
        <title>Lactic acid bacterial diversity in Brie cheese focusing on salt concentration and pH of isolation medium and characterisation of halophilic and alkaliphilic lactic acid bacterial isolates.</title>
        <authorList>
            <person name="Unno R."/>
            <person name="Matsutani M."/>
            <person name="Suzuki T."/>
            <person name="Kodama K."/>
            <person name="Matsushita H."/>
            <person name="Yamasato K."/>
            <person name="Koizumi Y."/>
            <person name="Ishikawa M."/>
        </authorList>
    </citation>
    <scope>NUCLEOTIDE SEQUENCE</scope>
    <source>
        <strain evidence="2">7C1</strain>
        <strain evidence="1">8C4</strain>
    </source>
</reference>
<evidence type="ECO:0000313" key="3">
    <source>
        <dbReference type="Proteomes" id="UP000886597"/>
    </source>
</evidence>
<protein>
    <submittedName>
        <fullName evidence="2">Uncharacterized protein</fullName>
    </submittedName>
</protein>
<accession>A0AAN4UB84</accession>
<gene>
    <name evidence="1" type="ORF">TK11N_08770</name>
    <name evidence="2" type="ORF">TK2N_09470</name>
</gene>
<dbReference type="Proteomes" id="UP000886607">
    <property type="component" value="Unassembled WGS sequence"/>
</dbReference>
<comment type="caution">
    <text evidence="2">The sequence shown here is derived from an EMBL/GenBank/DDBJ whole genome shotgun (WGS) entry which is preliminary data.</text>
</comment>
<proteinExistence type="predicted"/>
<dbReference type="EMBL" id="BKBQ01000011">
    <property type="protein sequence ID" value="GEQ54103.1"/>
    <property type="molecule type" value="Genomic_DNA"/>
</dbReference>
<reference evidence="2" key="1">
    <citation type="submission" date="2019-08" db="EMBL/GenBank/DDBJ databases">
        <authorList>
            <person name="Ishikawa M."/>
            <person name="Suzuki T."/>
            <person name="Matsutani M."/>
        </authorList>
    </citation>
    <scope>NUCLEOTIDE SEQUENCE</scope>
    <source>
        <strain evidence="2">7C1</strain>
        <strain evidence="1">8C4</strain>
    </source>
</reference>
<keyword evidence="4" id="KW-1185">Reference proteome</keyword>
<sequence>MKKSQKEKQQDYFLEDIRDQIKDKLENDARTDNDLMFLAVMKIVPKMVDNMDWNEKILDFTKKYEASLNEIEKLQPSSELLDSYQMYCYLICTYYLLTEEKGKKIFEQLLVWFPSKKGKETIATWPTAFIASLFRPIELEGVIYFEDIRTKERYKMMLRDEEIINEIKSFRSPFLSLLVPSDKEYVTDMILETETFSLIDPAATKNLSKKDWEEHVFHWYKDNLLKSVTLEHSTFEDENVEFYSAGRLPNETDFGFANRLIEQDKILREFPYIDQLMQLLVKTVQTFPQLFLNQVNVLPLLDAIKILFTDLDMDLTAERNYSNHQGHLWLMLITEYLAEEVASIQNYRVASEFWQMEV</sequence>
<evidence type="ECO:0000313" key="4">
    <source>
        <dbReference type="Proteomes" id="UP000886607"/>
    </source>
</evidence>
<organism evidence="2 3">
    <name type="scientific">Tetragenococcus koreensis</name>
    <dbReference type="NCBI Taxonomy" id="290335"/>
    <lineage>
        <taxon>Bacteria</taxon>
        <taxon>Bacillati</taxon>
        <taxon>Bacillota</taxon>
        <taxon>Bacilli</taxon>
        <taxon>Lactobacillales</taxon>
        <taxon>Enterococcaceae</taxon>
        <taxon>Tetragenococcus</taxon>
    </lineage>
</organism>
<dbReference type="EMBL" id="BKBO01000010">
    <property type="protein sequence ID" value="GEQ49025.1"/>
    <property type="molecule type" value="Genomic_DNA"/>
</dbReference>
<evidence type="ECO:0000313" key="1">
    <source>
        <dbReference type="EMBL" id="GEQ49025.1"/>
    </source>
</evidence>
<name>A0AAN4UB84_9ENTE</name>